<name>A0AAV7TFB2_PLEWA</name>
<dbReference type="EMBL" id="JANPWB010000006">
    <property type="protein sequence ID" value="KAJ1175263.1"/>
    <property type="molecule type" value="Genomic_DNA"/>
</dbReference>
<reference evidence="2" key="1">
    <citation type="journal article" date="2022" name="bioRxiv">
        <title>Sequencing and chromosome-scale assembly of the giantPleurodeles waltlgenome.</title>
        <authorList>
            <person name="Brown T."/>
            <person name="Elewa A."/>
            <person name="Iarovenko S."/>
            <person name="Subramanian E."/>
            <person name="Araus A.J."/>
            <person name="Petzold A."/>
            <person name="Susuki M."/>
            <person name="Suzuki K.-i.T."/>
            <person name="Hayashi T."/>
            <person name="Toyoda A."/>
            <person name="Oliveira C."/>
            <person name="Osipova E."/>
            <person name="Leigh N.D."/>
            <person name="Simon A."/>
            <person name="Yun M.H."/>
        </authorList>
    </citation>
    <scope>NUCLEOTIDE SEQUENCE</scope>
    <source>
        <strain evidence="2">20211129_DDA</strain>
        <tissue evidence="2">Liver</tissue>
    </source>
</reference>
<gene>
    <name evidence="2" type="ORF">NDU88_000551</name>
</gene>
<comment type="caution">
    <text evidence="2">The sequence shown here is derived from an EMBL/GenBank/DDBJ whole genome shotgun (WGS) entry which is preliminary data.</text>
</comment>
<dbReference type="Proteomes" id="UP001066276">
    <property type="component" value="Chromosome 3_2"/>
</dbReference>
<evidence type="ECO:0000313" key="3">
    <source>
        <dbReference type="Proteomes" id="UP001066276"/>
    </source>
</evidence>
<organism evidence="2 3">
    <name type="scientific">Pleurodeles waltl</name>
    <name type="common">Iberian ribbed newt</name>
    <dbReference type="NCBI Taxonomy" id="8319"/>
    <lineage>
        <taxon>Eukaryota</taxon>
        <taxon>Metazoa</taxon>
        <taxon>Chordata</taxon>
        <taxon>Craniata</taxon>
        <taxon>Vertebrata</taxon>
        <taxon>Euteleostomi</taxon>
        <taxon>Amphibia</taxon>
        <taxon>Batrachia</taxon>
        <taxon>Caudata</taxon>
        <taxon>Salamandroidea</taxon>
        <taxon>Salamandridae</taxon>
        <taxon>Pleurodelinae</taxon>
        <taxon>Pleurodeles</taxon>
    </lineage>
</organism>
<keyword evidence="3" id="KW-1185">Reference proteome</keyword>
<dbReference type="AlphaFoldDB" id="A0AAV7TFB2"/>
<proteinExistence type="predicted"/>
<accession>A0AAV7TFB2</accession>
<evidence type="ECO:0000313" key="2">
    <source>
        <dbReference type="EMBL" id="KAJ1175263.1"/>
    </source>
</evidence>
<feature type="compositionally biased region" description="Basic and acidic residues" evidence="1">
    <location>
        <begin position="41"/>
        <end position="60"/>
    </location>
</feature>
<feature type="compositionally biased region" description="Acidic residues" evidence="1">
    <location>
        <begin position="107"/>
        <end position="127"/>
    </location>
</feature>
<sequence length="143" mass="16561">MILHMMAEQWKETEEEIKDFLTYTSELKETLHTVWKDVHTQLKETQTRQKTQYDTRRSAPDRTYSGGTDQGAGVEVKPLRHDGSMMQGAGPLIAGRRRELKYKERPEDEEDEEEEDEFGENTTMEEEMGGKLGNEEEDEFGVG</sequence>
<feature type="region of interest" description="Disordered" evidence="1">
    <location>
        <begin position="41"/>
        <end position="143"/>
    </location>
</feature>
<protein>
    <submittedName>
        <fullName evidence="2">Uncharacterized protein</fullName>
    </submittedName>
</protein>
<evidence type="ECO:0000256" key="1">
    <source>
        <dbReference type="SAM" id="MobiDB-lite"/>
    </source>
</evidence>